<protein>
    <submittedName>
        <fullName evidence="2">Uncharacterized protein</fullName>
    </submittedName>
</protein>
<dbReference type="Proteomes" id="UP001205311">
    <property type="component" value="Unassembled WGS sequence"/>
</dbReference>
<dbReference type="RefSeq" id="WP_253669755.1">
    <property type="nucleotide sequence ID" value="NZ_JAMTCP010000011.1"/>
</dbReference>
<organism evidence="2 3">
    <name type="scientific">Streptoalloteichus tenebrarius (strain ATCC 17920 / DSM 40477 / JCM 4838 / CBS 697.72 / NBRC 16177 / NCIMB 11028 / NRRL B-12390 / A12253. 1 / ISP 5477)</name>
    <name type="common">Streptomyces tenebrarius</name>
    <dbReference type="NCBI Taxonomy" id="1933"/>
    <lineage>
        <taxon>Bacteria</taxon>
        <taxon>Bacillati</taxon>
        <taxon>Actinomycetota</taxon>
        <taxon>Actinomycetes</taxon>
        <taxon>Pseudonocardiales</taxon>
        <taxon>Pseudonocardiaceae</taxon>
        <taxon>Streptoalloteichus</taxon>
    </lineage>
</organism>
<evidence type="ECO:0000256" key="1">
    <source>
        <dbReference type="SAM" id="MobiDB-lite"/>
    </source>
</evidence>
<sequence length="83" mass="8804">MSGQRNPSRQAPVDERPQVGLAVATGALPLPGATRHRVVTSATAGDRRVRFANAGRAGPHWPLTGPDDGPNGRRRTRDLTGRS</sequence>
<comment type="caution">
    <text evidence="2">The sequence shown here is derived from an EMBL/GenBank/DDBJ whole genome shotgun (WGS) entry which is preliminary data.</text>
</comment>
<reference evidence="2 3" key="1">
    <citation type="submission" date="2022-06" db="EMBL/GenBank/DDBJ databases">
        <title>Genomic Encyclopedia of Archaeal and Bacterial Type Strains, Phase II (KMG-II): from individual species to whole genera.</title>
        <authorList>
            <person name="Goeker M."/>
        </authorList>
    </citation>
    <scope>NUCLEOTIDE SEQUENCE [LARGE SCALE GENOMIC DNA]</scope>
    <source>
        <strain evidence="2 3">DSM 40477</strain>
    </source>
</reference>
<keyword evidence="3" id="KW-1185">Reference proteome</keyword>
<name>A0ABT1HTI3_STRSD</name>
<gene>
    <name evidence="2" type="ORF">LX15_002540</name>
</gene>
<dbReference type="EMBL" id="JAMTCP010000011">
    <property type="protein sequence ID" value="MCP2258842.1"/>
    <property type="molecule type" value="Genomic_DNA"/>
</dbReference>
<accession>A0ABT1HTI3</accession>
<feature type="region of interest" description="Disordered" evidence="1">
    <location>
        <begin position="41"/>
        <end position="83"/>
    </location>
</feature>
<evidence type="ECO:0000313" key="2">
    <source>
        <dbReference type="EMBL" id="MCP2258842.1"/>
    </source>
</evidence>
<proteinExistence type="predicted"/>
<evidence type="ECO:0000313" key="3">
    <source>
        <dbReference type="Proteomes" id="UP001205311"/>
    </source>
</evidence>